<dbReference type="GO" id="GO:0008270">
    <property type="term" value="F:zinc ion binding"/>
    <property type="evidence" value="ECO:0007669"/>
    <property type="project" value="InterPro"/>
</dbReference>
<dbReference type="EMBL" id="JARKIB010000058">
    <property type="protein sequence ID" value="KAJ7752558.1"/>
    <property type="molecule type" value="Genomic_DNA"/>
</dbReference>
<organism evidence="7 8">
    <name type="scientific">Mycena metata</name>
    <dbReference type="NCBI Taxonomy" id="1033252"/>
    <lineage>
        <taxon>Eukaryota</taxon>
        <taxon>Fungi</taxon>
        <taxon>Dikarya</taxon>
        <taxon>Basidiomycota</taxon>
        <taxon>Agaricomycotina</taxon>
        <taxon>Agaricomycetes</taxon>
        <taxon>Agaricomycetidae</taxon>
        <taxon>Agaricales</taxon>
        <taxon>Marasmiineae</taxon>
        <taxon>Mycenaceae</taxon>
        <taxon>Mycena</taxon>
    </lineage>
</organism>
<reference evidence="7" key="1">
    <citation type="submission" date="2023-03" db="EMBL/GenBank/DDBJ databases">
        <title>Massive genome expansion in bonnet fungi (Mycena s.s.) driven by repeated elements and novel gene families across ecological guilds.</title>
        <authorList>
            <consortium name="Lawrence Berkeley National Laboratory"/>
            <person name="Harder C.B."/>
            <person name="Miyauchi S."/>
            <person name="Viragh M."/>
            <person name="Kuo A."/>
            <person name="Thoen E."/>
            <person name="Andreopoulos B."/>
            <person name="Lu D."/>
            <person name="Skrede I."/>
            <person name="Drula E."/>
            <person name="Henrissat B."/>
            <person name="Morin E."/>
            <person name="Kohler A."/>
            <person name="Barry K."/>
            <person name="LaButti K."/>
            <person name="Morin E."/>
            <person name="Salamov A."/>
            <person name="Lipzen A."/>
            <person name="Mereny Z."/>
            <person name="Hegedus B."/>
            <person name="Baldrian P."/>
            <person name="Stursova M."/>
            <person name="Weitz H."/>
            <person name="Taylor A."/>
            <person name="Grigoriev I.V."/>
            <person name="Nagy L.G."/>
            <person name="Martin F."/>
            <person name="Kauserud H."/>
        </authorList>
    </citation>
    <scope>NUCLEOTIDE SEQUENCE</scope>
    <source>
        <strain evidence="7">CBHHK182m</strain>
    </source>
</reference>
<dbReference type="GO" id="GO:0006351">
    <property type="term" value="P:DNA-templated transcription"/>
    <property type="evidence" value="ECO:0007669"/>
    <property type="project" value="InterPro"/>
</dbReference>
<evidence type="ECO:0000256" key="4">
    <source>
        <dbReference type="ARBA" id="ARBA00023242"/>
    </source>
</evidence>
<dbReference type="InterPro" id="IPR050987">
    <property type="entry name" value="AtrR-like"/>
</dbReference>
<evidence type="ECO:0000313" key="8">
    <source>
        <dbReference type="Proteomes" id="UP001215598"/>
    </source>
</evidence>
<feature type="domain" description="Xylanolytic transcriptional activator regulatory" evidence="6">
    <location>
        <begin position="206"/>
        <end position="346"/>
    </location>
</feature>
<dbReference type="InterPro" id="IPR007219">
    <property type="entry name" value="XnlR_reg_dom"/>
</dbReference>
<dbReference type="GO" id="GO:0005634">
    <property type="term" value="C:nucleus"/>
    <property type="evidence" value="ECO:0007669"/>
    <property type="project" value="UniProtKB-SubCell"/>
</dbReference>
<dbReference type="Proteomes" id="UP001215598">
    <property type="component" value="Unassembled WGS sequence"/>
</dbReference>
<feature type="region of interest" description="Disordered" evidence="5">
    <location>
        <begin position="1"/>
        <end position="20"/>
    </location>
</feature>
<keyword evidence="3" id="KW-0238">DNA-binding</keyword>
<feature type="compositionally biased region" description="Low complexity" evidence="5">
    <location>
        <begin position="438"/>
        <end position="448"/>
    </location>
</feature>
<sequence length="928" mass="100530">MPQPQPNSTPPRRQTRGACDQRNRYAYKCTQGPANANSSPEASDFIGDPDVIQAGKAHVAPVLSASVIYIPSTDAGVVHQMLVDVCWYARSLEEKLAGVSSPDFNDDQDCEDEGEVRAEVELGVQQLEGKSKKAPRPFYGPASSLRFLQDTVRSIHAHSASALATPERRSEIVMQPWPTLAHFAKPSPQKSHRYTFPPPALLSSLLSIYFTQINPILDVLHAPTVWQGVREGRHLRVGEEAFGGVVLGVCAVASRYSDDPRVFLPTQHNTTLNGKEQNEEHTCGWAYFRQIPPLRYAHAPEPSLEQLQLIVLSLTYLAGAATPEEVWLLVSIGLRLAQAVGLPGRERDGTVYARAGHQLLASAYSTNTRPDARPQSGDSDSAVDARMPPLNLDLDHDARMNRSTADAQMGTADSDEARVGMDTRTDAQMHADSSAHPSNSTVTASSAYTTSNKESDIEAAYYHKAYRALCATETMMCVITGRPSMLRVEEGTSLPSPDVFYPDPDPNPADSEAYARTRARLMGVFGRIERNMGNLDEEVVARLDSELNEWVDGVPGHLKWNPHQENALFLDQSAALYALYYHAQILIHRPFIPAPGSEAGSTKPHARFPSLAICANAARACGHVLDVQVKRGRGLLHIPHVVFALFDCAILLLVHVWDIANTGKARTPHDLARVAADAHACVRSLRLYERRWPIAAKKCAVIAAMLDFARDASGLTLKRPRDLDLDLDSSSPRSALDKSKRLGVWDGGMGMSAFTIADADANMSAFTDTSSTSLVDALALPTSPDASTATLTDATATDQLEALEASIAATNHLFALPLHSEELGRLPVYEVWGYGGGYGQQFNAAGNEMDLERSMSPLSGSVGPTNKGVGGEMEAGVGGDRFTNILRELEGFSTSVGDSPPPQMPEHSASAEEGLSYLSPDWSTCQGV</sequence>
<comment type="subcellular location">
    <subcellularLocation>
        <location evidence="1">Nucleus</location>
    </subcellularLocation>
</comment>
<dbReference type="GO" id="GO:0003677">
    <property type="term" value="F:DNA binding"/>
    <property type="evidence" value="ECO:0007669"/>
    <property type="project" value="UniProtKB-KW"/>
</dbReference>
<gene>
    <name evidence="7" type="ORF">B0H16DRAFT_1545780</name>
</gene>
<evidence type="ECO:0000259" key="6">
    <source>
        <dbReference type="Pfam" id="PF04082"/>
    </source>
</evidence>
<dbReference type="GO" id="GO:0003700">
    <property type="term" value="F:DNA-binding transcription factor activity"/>
    <property type="evidence" value="ECO:0007669"/>
    <property type="project" value="InterPro"/>
</dbReference>
<protein>
    <recommendedName>
        <fullName evidence="6">Xylanolytic transcriptional activator regulatory domain-containing protein</fullName>
    </recommendedName>
</protein>
<feature type="region of interest" description="Disordered" evidence="5">
    <location>
        <begin position="427"/>
        <end position="448"/>
    </location>
</feature>
<evidence type="ECO:0000256" key="2">
    <source>
        <dbReference type="ARBA" id="ARBA00022723"/>
    </source>
</evidence>
<keyword evidence="8" id="KW-1185">Reference proteome</keyword>
<evidence type="ECO:0000256" key="1">
    <source>
        <dbReference type="ARBA" id="ARBA00004123"/>
    </source>
</evidence>
<dbReference type="PANTHER" id="PTHR46910:SF3">
    <property type="entry name" value="HALOTOLERANCE PROTEIN 9-RELATED"/>
    <property type="match status" value="1"/>
</dbReference>
<feature type="region of interest" description="Disordered" evidence="5">
    <location>
        <begin position="892"/>
        <end position="928"/>
    </location>
</feature>
<keyword evidence="4" id="KW-0539">Nucleus</keyword>
<evidence type="ECO:0000313" key="7">
    <source>
        <dbReference type="EMBL" id="KAJ7752558.1"/>
    </source>
</evidence>
<feature type="region of interest" description="Disordered" evidence="5">
    <location>
        <begin position="363"/>
        <end position="397"/>
    </location>
</feature>
<name>A0AAD7N9L9_9AGAR</name>
<comment type="caution">
    <text evidence="7">The sequence shown here is derived from an EMBL/GenBank/DDBJ whole genome shotgun (WGS) entry which is preliminary data.</text>
</comment>
<accession>A0AAD7N9L9</accession>
<dbReference type="AlphaFoldDB" id="A0AAD7N9L9"/>
<dbReference type="PANTHER" id="PTHR46910">
    <property type="entry name" value="TRANSCRIPTION FACTOR PDR1"/>
    <property type="match status" value="1"/>
</dbReference>
<evidence type="ECO:0000256" key="3">
    <source>
        <dbReference type="ARBA" id="ARBA00023125"/>
    </source>
</evidence>
<proteinExistence type="predicted"/>
<evidence type="ECO:0000256" key="5">
    <source>
        <dbReference type="SAM" id="MobiDB-lite"/>
    </source>
</evidence>
<dbReference type="Pfam" id="PF04082">
    <property type="entry name" value="Fungal_trans"/>
    <property type="match status" value="1"/>
</dbReference>
<keyword evidence="2" id="KW-0479">Metal-binding</keyword>
<dbReference type="CDD" id="cd12148">
    <property type="entry name" value="fungal_TF_MHR"/>
    <property type="match status" value="1"/>
</dbReference>